<name>A0A4Y2QIA4_ARAVE</name>
<dbReference type="Proteomes" id="UP000499080">
    <property type="component" value="Unassembled WGS sequence"/>
</dbReference>
<evidence type="ECO:0000313" key="1">
    <source>
        <dbReference type="EMBL" id="GBN63018.1"/>
    </source>
</evidence>
<dbReference type="AlphaFoldDB" id="A0A4Y2QIA4"/>
<proteinExistence type="predicted"/>
<evidence type="ECO:0000313" key="2">
    <source>
        <dbReference type="Proteomes" id="UP000499080"/>
    </source>
</evidence>
<keyword evidence="2" id="KW-1185">Reference proteome</keyword>
<gene>
    <name evidence="1" type="ORF">AVEN_173755_1</name>
</gene>
<dbReference type="EMBL" id="BGPR01013958">
    <property type="protein sequence ID" value="GBN63018.1"/>
    <property type="molecule type" value="Genomic_DNA"/>
</dbReference>
<accession>A0A4Y2QIA4</accession>
<comment type="caution">
    <text evidence="1">The sequence shown here is derived from an EMBL/GenBank/DDBJ whole genome shotgun (WGS) entry which is preliminary data.</text>
</comment>
<protein>
    <submittedName>
        <fullName evidence="1">Uncharacterized protein</fullName>
    </submittedName>
</protein>
<sequence length="126" mass="13895">MKGCNRLLYLLERGVSFSVSCAKNSLPTSNNHCWAIGSSVNSTYGTQPLRNSRCSTIILCTLPFEISSSFAISSSECVHSREQHLSICRSWRSSVAVSVVSIGTVQLPIPRQPLFDDFTPERGVRQ</sequence>
<organism evidence="1 2">
    <name type="scientific">Araneus ventricosus</name>
    <name type="common">Orbweaver spider</name>
    <name type="synonym">Epeira ventricosa</name>
    <dbReference type="NCBI Taxonomy" id="182803"/>
    <lineage>
        <taxon>Eukaryota</taxon>
        <taxon>Metazoa</taxon>
        <taxon>Ecdysozoa</taxon>
        <taxon>Arthropoda</taxon>
        <taxon>Chelicerata</taxon>
        <taxon>Arachnida</taxon>
        <taxon>Araneae</taxon>
        <taxon>Araneomorphae</taxon>
        <taxon>Entelegynae</taxon>
        <taxon>Araneoidea</taxon>
        <taxon>Araneidae</taxon>
        <taxon>Araneus</taxon>
    </lineage>
</organism>
<reference evidence="1 2" key="1">
    <citation type="journal article" date="2019" name="Sci. Rep.">
        <title>Orb-weaving spider Araneus ventricosus genome elucidates the spidroin gene catalogue.</title>
        <authorList>
            <person name="Kono N."/>
            <person name="Nakamura H."/>
            <person name="Ohtoshi R."/>
            <person name="Moran D.A.P."/>
            <person name="Shinohara A."/>
            <person name="Yoshida Y."/>
            <person name="Fujiwara M."/>
            <person name="Mori M."/>
            <person name="Tomita M."/>
            <person name="Arakawa K."/>
        </authorList>
    </citation>
    <scope>NUCLEOTIDE SEQUENCE [LARGE SCALE GENOMIC DNA]</scope>
</reference>